<feature type="domain" description="Smr" evidence="2">
    <location>
        <begin position="548"/>
        <end position="624"/>
    </location>
</feature>
<dbReference type="OrthoDB" id="4080456at2759"/>
<dbReference type="InterPro" id="IPR002625">
    <property type="entry name" value="Smr_dom"/>
</dbReference>
<feature type="compositionally biased region" description="Pro residues" evidence="1">
    <location>
        <begin position="378"/>
        <end position="390"/>
    </location>
</feature>
<dbReference type="Proteomes" id="UP000230002">
    <property type="component" value="Unassembled WGS sequence"/>
</dbReference>
<protein>
    <recommendedName>
        <fullName evidence="2">Smr domain-containing protein</fullName>
    </recommendedName>
</protein>
<evidence type="ECO:0000313" key="3">
    <source>
        <dbReference type="EMBL" id="PIL25160.1"/>
    </source>
</evidence>
<dbReference type="PROSITE" id="PS50828">
    <property type="entry name" value="SMR"/>
    <property type="match status" value="1"/>
</dbReference>
<evidence type="ECO:0000259" key="2">
    <source>
        <dbReference type="PROSITE" id="PS50828"/>
    </source>
</evidence>
<dbReference type="SUPFAM" id="SSF160443">
    <property type="entry name" value="SMR domain-like"/>
    <property type="match status" value="1"/>
</dbReference>
<dbReference type="GO" id="GO:0004519">
    <property type="term" value="F:endonuclease activity"/>
    <property type="evidence" value="ECO:0007669"/>
    <property type="project" value="TreeGrafter"/>
</dbReference>
<keyword evidence="4" id="KW-1185">Reference proteome</keyword>
<dbReference type="Pfam" id="PF01713">
    <property type="entry name" value="Smr"/>
    <property type="match status" value="1"/>
</dbReference>
<dbReference type="AlphaFoldDB" id="A0A2G8RUG9"/>
<reference evidence="3 4" key="1">
    <citation type="journal article" date="2015" name="Sci. Rep.">
        <title>Chromosome-level genome map provides insights into diverse defense mechanisms in the medicinal fungus Ganoderma sinense.</title>
        <authorList>
            <person name="Zhu Y."/>
            <person name="Xu J."/>
            <person name="Sun C."/>
            <person name="Zhou S."/>
            <person name="Xu H."/>
            <person name="Nelson D.R."/>
            <person name="Qian J."/>
            <person name="Song J."/>
            <person name="Luo H."/>
            <person name="Xiang L."/>
            <person name="Li Y."/>
            <person name="Xu Z."/>
            <person name="Ji A."/>
            <person name="Wang L."/>
            <person name="Lu S."/>
            <person name="Hayward A."/>
            <person name="Sun W."/>
            <person name="Li X."/>
            <person name="Schwartz D.C."/>
            <person name="Wang Y."/>
            <person name="Chen S."/>
        </authorList>
    </citation>
    <scope>NUCLEOTIDE SEQUENCE [LARGE SCALE GENOMIC DNA]</scope>
    <source>
        <strain evidence="3 4">ZZ0214-1</strain>
    </source>
</reference>
<comment type="caution">
    <text evidence="3">The sequence shown here is derived from an EMBL/GenBank/DDBJ whole genome shotgun (WGS) entry which is preliminary data.</text>
</comment>
<feature type="region of interest" description="Disordered" evidence="1">
    <location>
        <begin position="209"/>
        <end position="232"/>
    </location>
</feature>
<feature type="region of interest" description="Disordered" evidence="1">
    <location>
        <begin position="441"/>
        <end position="462"/>
    </location>
</feature>
<name>A0A2G8RUG9_9APHY</name>
<dbReference type="EMBL" id="AYKW01000056">
    <property type="protein sequence ID" value="PIL25160.1"/>
    <property type="molecule type" value="Genomic_DNA"/>
</dbReference>
<feature type="compositionally biased region" description="Polar residues" evidence="1">
    <location>
        <begin position="209"/>
        <end position="227"/>
    </location>
</feature>
<sequence>MTTQPSIQDILQNEFSPPLDTSLIAAIVADYVSGNDTKRHDELLQLREVLSNLASEAEKELFDSDEQSVPGFSQLQHSSTSLADDSSSFDYSNTDISGYTSSSRSDASGQSFSHPLGFLRAVFPQVSTDRLKKILASHGGSVDDLDMEALVEEVLTAEYVREFEERDLDESESKLMGYEGPWELVERKKKGSPKQKKHFKKGTTFTLVDVRQQQHARPSPSNSSPHTTAPDPWTQLASVASHLAMLIPSQPASYFQSVFHSPNYPSPAQALRAALIQISRQISKHSNDELTEEESPLLFSMFEILTTSQMYSGLNVEERDQLLEDALFALRATGCDPNTALDVVQVLVELDADLTTKEYAWGVYHQKVPQLKAATKLPPGPPNIPPPPNIPRRSHTLPSSPSPEKARWPPNAWNTVPVKPAPDGPHPLAGVIRAYSVQTPTKPARKVHGSGNGHGKGGKGEVGELRMTRSKALAVGRQWELQEQRRAALREAGKAWQKGHAKNRGGEIAFYFAERARELQEEVQREQLKRAREMVMRNRTVSATSESIDLHGLIVVEAVAISREYLSEYFSGKSVKIITGRGKHSVNGVGVLGPAVRNALTSDGWIVDTVDGGLIARGLTSSSH</sequence>
<accession>A0A2G8RUG9</accession>
<dbReference type="GO" id="GO:0005634">
    <property type="term" value="C:nucleus"/>
    <property type="evidence" value="ECO:0007669"/>
    <property type="project" value="TreeGrafter"/>
</dbReference>
<dbReference type="Gene3D" id="3.30.1370.110">
    <property type="match status" value="1"/>
</dbReference>
<evidence type="ECO:0000313" key="4">
    <source>
        <dbReference type="Proteomes" id="UP000230002"/>
    </source>
</evidence>
<dbReference type="PANTHER" id="PTHR46535:SF1">
    <property type="entry name" value="NEDD4-BINDING PROTEIN 2"/>
    <property type="match status" value="1"/>
</dbReference>
<proteinExistence type="predicted"/>
<gene>
    <name evidence="3" type="ORF">GSI_13049</name>
</gene>
<dbReference type="PANTHER" id="PTHR46535">
    <property type="entry name" value="NEDD4-BINDING PROTEIN 2"/>
    <property type="match status" value="1"/>
</dbReference>
<dbReference type="SMART" id="SM00463">
    <property type="entry name" value="SMR"/>
    <property type="match status" value="1"/>
</dbReference>
<dbReference type="CDD" id="cd14279">
    <property type="entry name" value="CUE"/>
    <property type="match status" value="1"/>
</dbReference>
<dbReference type="STRING" id="1077348.A0A2G8RUG9"/>
<evidence type="ECO:0000256" key="1">
    <source>
        <dbReference type="SAM" id="MobiDB-lite"/>
    </source>
</evidence>
<dbReference type="InterPro" id="IPR036063">
    <property type="entry name" value="Smr_dom_sf"/>
</dbReference>
<feature type="region of interest" description="Disordered" evidence="1">
    <location>
        <begin position="373"/>
        <end position="408"/>
    </location>
</feature>
<organism evidence="3 4">
    <name type="scientific">Ganoderma sinense ZZ0214-1</name>
    <dbReference type="NCBI Taxonomy" id="1077348"/>
    <lineage>
        <taxon>Eukaryota</taxon>
        <taxon>Fungi</taxon>
        <taxon>Dikarya</taxon>
        <taxon>Basidiomycota</taxon>
        <taxon>Agaricomycotina</taxon>
        <taxon>Agaricomycetes</taxon>
        <taxon>Polyporales</taxon>
        <taxon>Polyporaceae</taxon>
        <taxon>Ganoderma</taxon>
    </lineage>
</organism>
<dbReference type="InterPro" id="IPR052772">
    <property type="entry name" value="Endo/PolyKinase_Domain-Protein"/>
</dbReference>
<feature type="region of interest" description="Disordered" evidence="1">
    <location>
        <begin position="62"/>
        <end position="88"/>
    </location>
</feature>
<feature type="compositionally biased region" description="Low complexity" evidence="1">
    <location>
        <begin position="78"/>
        <end position="88"/>
    </location>
</feature>